<feature type="transmembrane region" description="Helical" evidence="1">
    <location>
        <begin position="20"/>
        <end position="38"/>
    </location>
</feature>
<dbReference type="AlphaFoldDB" id="A0A917A7R8"/>
<feature type="transmembrane region" description="Helical" evidence="1">
    <location>
        <begin position="74"/>
        <end position="94"/>
    </location>
</feature>
<reference evidence="4" key="1">
    <citation type="journal article" date="2019" name="Int. J. Syst. Evol. Microbiol.">
        <title>The Global Catalogue of Microorganisms (GCM) 10K type strain sequencing project: providing services to taxonomists for standard genome sequencing and annotation.</title>
        <authorList>
            <consortium name="The Broad Institute Genomics Platform"/>
            <consortium name="The Broad Institute Genome Sequencing Center for Infectious Disease"/>
            <person name="Wu L."/>
            <person name="Ma J."/>
        </authorList>
    </citation>
    <scope>NUCLEOTIDE SEQUENCE [LARGE SCALE GENOMIC DNA]</scope>
    <source>
        <strain evidence="4">CGMCC 1.12664</strain>
    </source>
</reference>
<organism evidence="3 4">
    <name type="scientific">Primorskyibacter flagellatus</name>
    <dbReference type="NCBI Taxonomy" id="1387277"/>
    <lineage>
        <taxon>Bacteria</taxon>
        <taxon>Pseudomonadati</taxon>
        <taxon>Pseudomonadota</taxon>
        <taxon>Alphaproteobacteria</taxon>
        <taxon>Rhodobacterales</taxon>
        <taxon>Roseobacteraceae</taxon>
        <taxon>Primorskyibacter</taxon>
    </lineage>
</organism>
<accession>A0A917A7R8</accession>
<evidence type="ECO:0000256" key="1">
    <source>
        <dbReference type="SAM" id="Phobius"/>
    </source>
</evidence>
<dbReference type="Pfam" id="PF01478">
    <property type="entry name" value="Peptidase_A24"/>
    <property type="match status" value="1"/>
</dbReference>
<keyword evidence="1" id="KW-1133">Transmembrane helix</keyword>
<keyword evidence="1" id="KW-0472">Membrane</keyword>
<protein>
    <submittedName>
        <fullName evidence="3">Membrane protein</fullName>
    </submittedName>
</protein>
<dbReference type="GO" id="GO:0004190">
    <property type="term" value="F:aspartic-type endopeptidase activity"/>
    <property type="evidence" value="ECO:0007669"/>
    <property type="project" value="InterPro"/>
</dbReference>
<evidence type="ECO:0000313" key="4">
    <source>
        <dbReference type="Proteomes" id="UP000612855"/>
    </source>
</evidence>
<dbReference type="GO" id="GO:0016020">
    <property type="term" value="C:membrane"/>
    <property type="evidence" value="ECO:0007669"/>
    <property type="project" value="InterPro"/>
</dbReference>
<name>A0A917A7R8_9RHOB</name>
<keyword evidence="1" id="KW-0812">Transmembrane</keyword>
<feature type="transmembrane region" description="Helical" evidence="1">
    <location>
        <begin position="101"/>
        <end position="130"/>
    </location>
</feature>
<keyword evidence="4" id="KW-1185">Reference proteome</keyword>
<dbReference type="Gene3D" id="1.20.120.1220">
    <property type="match status" value="1"/>
</dbReference>
<gene>
    <name evidence="3" type="ORF">GCM10011360_22140</name>
</gene>
<feature type="transmembrane region" description="Helical" evidence="1">
    <location>
        <begin position="50"/>
        <end position="68"/>
    </location>
</feature>
<feature type="domain" description="Prepilin type IV endopeptidase peptidase" evidence="2">
    <location>
        <begin position="30"/>
        <end position="129"/>
    </location>
</feature>
<feature type="transmembrane region" description="Helical" evidence="1">
    <location>
        <begin position="156"/>
        <end position="175"/>
    </location>
</feature>
<evidence type="ECO:0000313" key="3">
    <source>
        <dbReference type="EMBL" id="GGE33880.1"/>
    </source>
</evidence>
<dbReference type="Proteomes" id="UP000612855">
    <property type="component" value="Unassembled WGS sequence"/>
</dbReference>
<dbReference type="InterPro" id="IPR000045">
    <property type="entry name" value="Prepilin_IV_endopep_pep"/>
</dbReference>
<comment type="caution">
    <text evidence="3">The sequence shown here is derived from an EMBL/GenBank/DDBJ whole genome shotgun (WGS) entry which is preliminary data.</text>
</comment>
<evidence type="ECO:0000259" key="2">
    <source>
        <dbReference type="Pfam" id="PF01478"/>
    </source>
</evidence>
<proteinExistence type="predicted"/>
<dbReference type="EMBL" id="BMFJ01000001">
    <property type="protein sequence ID" value="GGE33880.1"/>
    <property type="molecule type" value="Genomic_DNA"/>
</dbReference>
<sequence length="176" mass="18765">MVPDLVTSGLPLPPIALDPVAAIVFLPFAALIGLYVAWSDLRGMRIPNGSVVLLALVYVLLGPLVLPLDVYGGRLVHLVVMLIAGMVLTALRVMGAGDAKFIAAAAPFVAMADLMLVMVLFTATLVAAFVTHRAARRTALRRLAPDWESWSRTKEFPMGTALTITLTIYLALAALD</sequence>